<dbReference type="NCBIfam" id="TIGR03043">
    <property type="entry name" value="PS_II_psbZ"/>
    <property type="match status" value="1"/>
</dbReference>
<evidence type="ECO:0000256" key="12">
    <source>
        <dbReference type="SAM" id="Phobius"/>
    </source>
</evidence>
<reference evidence="13 14" key="1">
    <citation type="journal article" date="2018" name="Sci. Rep.">
        <title>Genome Features and Biochemical Characteristics of a Robust, Fast Growing and Naturally Transformable Cyanobacterium Synechococcus elongatus PCC 11801 Isolated from India.</title>
        <authorList>
            <person name="Jaiswal D."/>
            <person name="Sengupta A."/>
            <person name="Sohoni S."/>
            <person name="Sengupta S."/>
            <person name="Phadnavis A.G."/>
            <person name="Pakrasi H.B."/>
            <person name="Wangikar P.P."/>
        </authorList>
    </citation>
    <scope>NUCLEOTIDE SEQUENCE [LARGE SCALE GENOMIC DNA]</scope>
    <source>
        <strain evidence="13 14">PCC 11801</strain>
    </source>
</reference>
<keyword evidence="3 10" id="KW-0674">Reaction center</keyword>
<evidence type="ECO:0000256" key="6">
    <source>
        <dbReference type="ARBA" id="ARBA00022989"/>
    </source>
</evidence>
<dbReference type="AlphaFoldDB" id="A0AAN1UU01"/>
<evidence type="ECO:0000256" key="11">
    <source>
        <dbReference type="RuleBase" id="RU003472"/>
    </source>
</evidence>
<evidence type="ECO:0000256" key="7">
    <source>
        <dbReference type="ARBA" id="ARBA00023078"/>
    </source>
</evidence>
<keyword evidence="5 10" id="KW-0812">Transmembrane</keyword>
<proteinExistence type="inferred from homology"/>
<dbReference type="HAMAP" id="MF_00644">
    <property type="entry name" value="PSII_PsbZ"/>
    <property type="match status" value="1"/>
</dbReference>
<dbReference type="Proteomes" id="UP000267249">
    <property type="component" value="Chromosome"/>
</dbReference>
<name>A0AAN1UU01_SYNEL</name>
<dbReference type="InterPro" id="IPR036512">
    <property type="entry name" value="PSII_PsbZ_sf"/>
</dbReference>
<protein>
    <recommendedName>
        <fullName evidence="10 11">Photosystem II reaction center protein Z</fullName>
        <shortName evidence="10">PSII-Z</shortName>
    </recommendedName>
</protein>
<sequence>MVILFQLALLLLVVMSFVLIVGVPVLYATNGDRVQSNRLILLGGLAWTALVILVGVLNYFVV</sequence>
<keyword evidence="7 10" id="KW-0793">Thylakoid</keyword>
<comment type="similarity">
    <text evidence="2 10 11">Belongs to the PsbZ family.</text>
</comment>
<keyword evidence="6 10" id="KW-1133">Transmembrane helix</keyword>
<accession>A0AAN1UU01</accession>
<comment type="subcellular location">
    <subcellularLocation>
        <location evidence="10">Cellular thylakoid membrane</location>
        <topology evidence="10">Multi-pass membrane protein</topology>
    </subcellularLocation>
    <subcellularLocation>
        <location evidence="1">Membrane</location>
    </subcellularLocation>
</comment>
<dbReference type="GO" id="GO:0042549">
    <property type="term" value="P:photosystem II stabilization"/>
    <property type="evidence" value="ECO:0007669"/>
    <property type="project" value="InterPro"/>
</dbReference>
<organism evidence="13 14">
    <name type="scientific">Synechococcus elongatus PCC 11801</name>
    <dbReference type="NCBI Taxonomy" id="2219813"/>
    <lineage>
        <taxon>Bacteria</taxon>
        <taxon>Bacillati</taxon>
        <taxon>Cyanobacteriota</taxon>
        <taxon>Cyanophyceae</taxon>
        <taxon>Synechococcales</taxon>
        <taxon>Synechococcaceae</taxon>
        <taxon>Synechococcus</taxon>
    </lineage>
</organism>
<gene>
    <name evidence="10 13" type="primary">psbZ</name>
    <name evidence="13" type="ORF">DOP62_04465</name>
</gene>
<dbReference type="GO" id="GO:0009539">
    <property type="term" value="C:photosystem II reaction center"/>
    <property type="evidence" value="ECO:0007669"/>
    <property type="project" value="InterPro"/>
</dbReference>
<dbReference type="RefSeq" id="WP_208675957.1">
    <property type="nucleotide sequence ID" value="NZ_CP030139.2"/>
</dbReference>
<evidence type="ECO:0000256" key="9">
    <source>
        <dbReference type="ARBA" id="ARBA00023276"/>
    </source>
</evidence>
<dbReference type="Gene3D" id="1.10.287.740">
    <property type="entry name" value="Photosystem II PsbZ, reaction centre"/>
    <property type="match status" value="1"/>
</dbReference>
<keyword evidence="9 10" id="KW-0604">Photosystem II</keyword>
<evidence type="ECO:0000256" key="1">
    <source>
        <dbReference type="ARBA" id="ARBA00004370"/>
    </source>
</evidence>
<evidence type="ECO:0000256" key="8">
    <source>
        <dbReference type="ARBA" id="ARBA00023136"/>
    </source>
</evidence>
<dbReference type="Pfam" id="PF01737">
    <property type="entry name" value="Ycf9"/>
    <property type="match status" value="1"/>
</dbReference>
<dbReference type="GO" id="GO:0015979">
    <property type="term" value="P:photosynthesis"/>
    <property type="evidence" value="ECO:0007669"/>
    <property type="project" value="UniProtKB-UniRule"/>
</dbReference>
<comment type="function">
    <text evidence="11">Controls the interaction of photosystem II (PSII) cores with the light-harvesting antenna, regulates electron flow through the 2 photosystem reaction centers. PSII is a light-driven water plastoquinone oxidoreductase, using light energy to abstract electrons from H(2)O, generating a proton gradient subsequently used for ATP formation.</text>
</comment>
<evidence type="ECO:0000256" key="2">
    <source>
        <dbReference type="ARBA" id="ARBA00008367"/>
    </source>
</evidence>
<evidence type="ECO:0000256" key="5">
    <source>
        <dbReference type="ARBA" id="ARBA00022692"/>
    </source>
</evidence>
<feature type="transmembrane region" description="Helical" evidence="12">
    <location>
        <begin position="6"/>
        <end position="27"/>
    </location>
</feature>
<evidence type="ECO:0000256" key="3">
    <source>
        <dbReference type="ARBA" id="ARBA00022469"/>
    </source>
</evidence>
<dbReference type="SUPFAM" id="SSF161055">
    <property type="entry name" value="PsbZ-like"/>
    <property type="match status" value="1"/>
</dbReference>
<evidence type="ECO:0000256" key="4">
    <source>
        <dbReference type="ARBA" id="ARBA00022531"/>
    </source>
</evidence>
<comment type="function">
    <text evidence="10">May control the interaction of photosystem II (PSII) cores with the light-harvesting antenna, regulates electron flow through the 2 photosystem reaction centers. PSII is a light-driven water plastoquinone oxidoreductase, using light energy to abstract electrons from H(2)O, generating a proton gradient subsequently used for ATP formation.</text>
</comment>
<keyword evidence="4 10" id="KW-0602">Photosynthesis</keyword>
<dbReference type="GO" id="GO:0031676">
    <property type="term" value="C:plasma membrane-derived thylakoid membrane"/>
    <property type="evidence" value="ECO:0007669"/>
    <property type="project" value="UniProtKB-SubCell"/>
</dbReference>
<dbReference type="InterPro" id="IPR002644">
    <property type="entry name" value="PSII_PsbZ"/>
</dbReference>
<feature type="transmembrane region" description="Helical" evidence="12">
    <location>
        <begin position="39"/>
        <end position="61"/>
    </location>
</feature>
<evidence type="ECO:0000256" key="10">
    <source>
        <dbReference type="HAMAP-Rule" id="MF_00644"/>
    </source>
</evidence>
<dbReference type="EMBL" id="CP030139">
    <property type="protein sequence ID" value="AZB72084.1"/>
    <property type="molecule type" value="Genomic_DNA"/>
</dbReference>
<comment type="subunit">
    <text evidence="10">PSII is composed of 1 copy each of membrane proteins PsbA, PsbB, PsbC, PsbD, PsbE, PsbF, PsbH, PsbI, PsbJ, PsbK, PsbL, PsbM, PsbT, PsbX, PsbY, PsbZ, Psb30/Ycf12, peripheral proteins PsbO, CyanoQ (PsbQ), PsbU, PsbV and a large number of cofactors. It forms dimeric complexes.</text>
</comment>
<evidence type="ECO:0000313" key="14">
    <source>
        <dbReference type="Proteomes" id="UP000267249"/>
    </source>
</evidence>
<evidence type="ECO:0000313" key="13">
    <source>
        <dbReference type="EMBL" id="AZB72084.1"/>
    </source>
</evidence>
<keyword evidence="8 10" id="KW-0472">Membrane</keyword>